<keyword evidence="2" id="KW-1133">Transmembrane helix</keyword>
<accession>A0ABS1DJS6</accession>
<evidence type="ECO:0008006" key="5">
    <source>
        <dbReference type="Google" id="ProtNLM"/>
    </source>
</evidence>
<evidence type="ECO:0000256" key="1">
    <source>
        <dbReference type="SAM" id="MobiDB-lite"/>
    </source>
</evidence>
<feature type="transmembrane region" description="Helical" evidence="2">
    <location>
        <begin position="323"/>
        <end position="344"/>
    </location>
</feature>
<dbReference type="InterPro" id="IPR014550">
    <property type="entry name" value="UCP028704_OpgC"/>
</dbReference>
<protein>
    <recommendedName>
        <fullName evidence="5">OpgC domain-containing protein</fullName>
    </recommendedName>
</protein>
<dbReference type="PANTHER" id="PTHR38592">
    <property type="entry name" value="BLL4819 PROTEIN"/>
    <property type="match status" value="1"/>
</dbReference>
<keyword evidence="4" id="KW-1185">Reference proteome</keyword>
<dbReference type="PIRSF" id="PIRSF028704">
    <property type="entry name" value="UPC028704"/>
    <property type="match status" value="1"/>
</dbReference>
<sequence length="415" mass="45846">MNTATTAPATTPDPTKKSRRDPRIDVMRGLAMFIIFIAHIPGNPWTGYIPARFGPSDATEWFVFCSGFASAIAFGGVFLRAGWTLGIARVLYRVWQIYWAQIGMFLATAGVCVLGTWALDTRDYVAQLNLYAFFNNPKEGLIGLFTLTYVPNLFDILPMYMVALLLVPAMVALYRLNPIVGLAAPLLLWGANRAIGLDLPAEWWSDRTWFFNPFAWQLIFFTGFAIARGWITVPPPSRLWTWLAAGYLIVMVPICYGPIFNNVPVFDAIGLAILPTFDKTDFGIARYLHFLAIAYVLRAILYRREELLYARWIAPIRKVGQQALAVFITSIVLSRVGAMAFDIWERDALTALLVNAVGFTVLIAVAYAVAWLKSEPWRRQPAGAADPAGQGAAGQGAARQGAAGDPPGRRAFPAE</sequence>
<feature type="transmembrane region" description="Helical" evidence="2">
    <location>
        <begin position="25"/>
        <end position="41"/>
    </location>
</feature>
<name>A0ABS1DJS6_9PROT</name>
<feature type="transmembrane region" description="Helical" evidence="2">
    <location>
        <begin position="239"/>
        <end position="259"/>
    </location>
</feature>
<feature type="transmembrane region" description="Helical" evidence="2">
    <location>
        <begin position="179"/>
        <end position="197"/>
    </location>
</feature>
<evidence type="ECO:0000256" key="2">
    <source>
        <dbReference type="SAM" id="Phobius"/>
    </source>
</evidence>
<proteinExistence type="predicted"/>
<dbReference type="Proteomes" id="UP001296873">
    <property type="component" value="Unassembled WGS sequence"/>
</dbReference>
<feature type="transmembrane region" description="Helical" evidence="2">
    <location>
        <begin position="350"/>
        <end position="372"/>
    </location>
</feature>
<organism evidence="3 4">
    <name type="scientific">Rhodovibrio sodomensis</name>
    <dbReference type="NCBI Taxonomy" id="1088"/>
    <lineage>
        <taxon>Bacteria</taxon>
        <taxon>Pseudomonadati</taxon>
        <taxon>Pseudomonadota</taxon>
        <taxon>Alphaproteobacteria</taxon>
        <taxon>Rhodospirillales</taxon>
        <taxon>Rhodovibrionaceae</taxon>
        <taxon>Rhodovibrio</taxon>
    </lineage>
</organism>
<feature type="region of interest" description="Disordered" evidence="1">
    <location>
        <begin position="1"/>
        <end position="20"/>
    </location>
</feature>
<keyword evidence="2" id="KW-0812">Transmembrane</keyword>
<dbReference type="EMBL" id="NRRL01000083">
    <property type="protein sequence ID" value="MBK1670251.1"/>
    <property type="molecule type" value="Genomic_DNA"/>
</dbReference>
<evidence type="ECO:0000313" key="3">
    <source>
        <dbReference type="EMBL" id="MBK1670251.1"/>
    </source>
</evidence>
<feature type="transmembrane region" description="Helical" evidence="2">
    <location>
        <begin position="61"/>
        <end position="85"/>
    </location>
</feature>
<dbReference type="RefSeq" id="WP_200342606.1">
    <property type="nucleotide sequence ID" value="NZ_NRRL01000083.1"/>
</dbReference>
<dbReference type="Pfam" id="PF10129">
    <property type="entry name" value="OpgC_C"/>
    <property type="match status" value="1"/>
</dbReference>
<feature type="region of interest" description="Disordered" evidence="1">
    <location>
        <begin position="380"/>
        <end position="415"/>
    </location>
</feature>
<reference evidence="3 4" key="1">
    <citation type="journal article" date="2020" name="Microorganisms">
        <title>Osmotic Adaptation and Compatible Solute Biosynthesis of Phototrophic Bacteria as Revealed from Genome Analyses.</title>
        <authorList>
            <person name="Imhoff J.F."/>
            <person name="Rahn T."/>
            <person name="Kunzel S."/>
            <person name="Keller A."/>
            <person name="Neulinger S.C."/>
        </authorList>
    </citation>
    <scope>NUCLEOTIDE SEQUENCE [LARGE SCALE GENOMIC DNA]</scope>
    <source>
        <strain evidence="3 4">DSM 9895</strain>
    </source>
</reference>
<feature type="transmembrane region" description="Helical" evidence="2">
    <location>
        <begin position="97"/>
        <end position="119"/>
    </location>
</feature>
<feature type="transmembrane region" description="Helical" evidence="2">
    <location>
        <begin position="209"/>
        <end position="227"/>
    </location>
</feature>
<evidence type="ECO:0000313" key="4">
    <source>
        <dbReference type="Proteomes" id="UP001296873"/>
    </source>
</evidence>
<dbReference type="PANTHER" id="PTHR38592:SF3">
    <property type="entry name" value="BLL4819 PROTEIN"/>
    <property type="match status" value="1"/>
</dbReference>
<feature type="compositionally biased region" description="Low complexity" evidence="1">
    <location>
        <begin position="1"/>
        <end position="13"/>
    </location>
</feature>
<feature type="transmembrane region" description="Helical" evidence="2">
    <location>
        <begin position="284"/>
        <end position="302"/>
    </location>
</feature>
<gene>
    <name evidence="3" type="ORF">CKO28_19665</name>
</gene>
<keyword evidence="2" id="KW-0472">Membrane</keyword>
<comment type="caution">
    <text evidence="3">The sequence shown here is derived from an EMBL/GenBank/DDBJ whole genome shotgun (WGS) entry which is preliminary data.</text>
</comment>